<feature type="region of interest" description="Disordered" evidence="1">
    <location>
        <begin position="75"/>
        <end position="120"/>
    </location>
</feature>
<sequence>MPCIPDQSSNPVKRGRHGRQQSGGGGGSCPHIPGDYGPGKNVNWEEGPSGPECTSDDNCGGELCTGYYCDPDPEIRHPPDYYDPKDPDNPHGQPPAPPPEPTSTTTTNPPTQTPEPPTLDLCIGSTVTPTGQFPVYAYSAYGPGAHCYGIFIVDGNIGSSPDIREAPNSKFAIDQCGTDMTFVNEGPEFFSKCGFQLDIAGKKYTPRQLDPLDENNPCSGHCDQSSITGLLLYENLQVPFCDL</sequence>
<evidence type="ECO:0000313" key="2">
    <source>
        <dbReference type="EMBL" id="CAG8897285.1"/>
    </source>
</evidence>
<dbReference type="AlphaFoldDB" id="A0A9W4P3N0"/>
<reference evidence="2" key="1">
    <citation type="submission" date="2021-07" db="EMBL/GenBank/DDBJ databases">
        <authorList>
            <person name="Branca A.L. A."/>
        </authorList>
    </citation>
    <scope>NUCLEOTIDE SEQUENCE</scope>
</reference>
<dbReference type="EMBL" id="CAJVRC010000859">
    <property type="protein sequence ID" value="CAG8897285.1"/>
    <property type="molecule type" value="Genomic_DNA"/>
</dbReference>
<accession>A0A9W4P3N0</accession>
<dbReference type="OrthoDB" id="4367172at2759"/>
<feature type="compositionally biased region" description="Basic and acidic residues" evidence="1">
    <location>
        <begin position="75"/>
        <end position="89"/>
    </location>
</feature>
<evidence type="ECO:0000313" key="3">
    <source>
        <dbReference type="Proteomes" id="UP001154252"/>
    </source>
</evidence>
<organism evidence="2 3">
    <name type="scientific">Penicillium egyptiacum</name>
    <dbReference type="NCBI Taxonomy" id="1303716"/>
    <lineage>
        <taxon>Eukaryota</taxon>
        <taxon>Fungi</taxon>
        <taxon>Dikarya</taxon>
        <taxon>Ascomycota</taxon>
        <taxon>Pezizomycotina</taxon>
        <taxon>Eurotiomycetes</taxon>
        <taxon>Eurotiomycetidae</taxon>
        <taxon>Eurotiales</taxon>
        <taxon>Aspergillaceae</taxon>
        <taxon>Penicillium</taxon>
    </lineage>
</organism>
<dbReference type="Proteomes" id="UP001154252">
    <property type="component" value="Unassembled WGS sequence"/>
</dbReference>
<comment type="caution">
    <text evidence="2">The sequence shown here is derived from an EMBL/GenBank/DDBJ whole genome shotgun (WGS) entry which is preliminary data.</text>
</comment>
<evidence type="ECO:0000256" key="1">
    <source>
        <dbReference type="SAM" id="MobiDB-lite"/>
    </source>
</evidence>
<proteinExistence type="predicted"/>
<feature type="compositionally biased region" description="Pro residues" evidence="1">
    <location>
        <begin position="92"/>
        <end position="101"/>
    </location>
</feature>
<protein>
    <submittedName>
        <fullName evidence="2">Uncharacterized protein</fullName>
    </submittedName>
</protein>
<feature type="compositionally biased region" description="Polar residues" evidence="1">
    <location>
        <begin position="1"/>
        <end position="11"/>
    </location>
</feature>
<name>A0A9W4P3N0_9EURO</name>
<keyword evidence="3" id="KW-1185">Reference proteome</keyword>
<gene>
    <name evidence="2" type="ORF">PEGY_LOCUS4717</name>
</gene>
<feature type="region of interest" description="Disordered" evidence="1">
    <location>
        <begin position="1"/>
        <end position="56"/>
    </location>
</feature>